<reference evidence="2 3" key="1">
    <citation type="submission" date="2018-11" db="EMBL/GenBank/DDBJ databases">
        <title>Whole genome sequence of Streptomyces paromomycinus NBRC 15454(T).</title>
        <authorList>
            <person name="Komaki H."/>
            <person name="Tamura T."/>
        </authorList>
    </citation>
    <scope>NUCLEOTIDE SEQUENCE [LARGE SCALE GENOMIC DNA]</scope>
    <source>
        <strain evidence="2 3">NBRC 15454</strain>
    </source>
</reference>
<feature type="compositionally biased region" description="Basic and acidic residues" evidence="1">
    <location>
        <begin position="1"/>
        <end position="30"/>
    </location>
</feature>
<dbReference type="RefSeq" id="WP_125051825.1">
    <property type="nucleotide sequence ID" value="NZ_BHZD01000001.1"/>
</dbReference>
<dbReference type="EMBL" id="BHZD01000001">
    <property type="protein sequence ID" value="GCD41110.1"/>
    <property type="molecule type" value="Genomic_DNA"/>
</dbReference>
<feature type="region of interest" description="Disordered" evidence="1">
    <location>
        <begin position="1"/>
        <end position="51"/>
    </location>
</feature>
<evidence type="ECO:0000256" key="1">
    <source>
        <dbReference type="SAM" id="MobiDB-lite"/>
    </source>
</evidence>
<accession>A0A401VVK5</accession>
<gene>
    <name evidence="2" type="ORF">GKJPGBOP_00763</name>
</gene>
<dbReference type="AlphaFoldDB" id="A0A401VVK5"/>
<comment type="caution">
    <text evidence="2">The sequence shown here is derived from an EMBL/GenBank/DDBJ whole genome shotgun (WGS) entry which is preliminary data.</text>
</comment>
<keyword evidence="3" id="KW-1185">Reference proteome</keyword>
<evidence type="ECO:0000313" key="3">
    <source>
        <dbReference type="Proteomes" id="UP000286746"/>
    </source>
</evidence>
<organism evidence="2 3">
    <name type="scientific">Streptomyces paromomycinus</name>
    <name type="common">Streptomyces rimosus subsp. paromomycinus</name>
    <dbReference type="NCBI Taxonomy" id="92743"/>
    <lineage>
        <taxon>Bacteria</taxon>
        <taxon>Bacillati</taxon>
        <taxon>Actinomycetota</taxon>
        <taxon>Actinomycetes</taxon>
        <taxon>Kitasatosporales</taxon>
        <taxon>Streptomycetaceae</taxon>
        <taxon>Streptomyces</taxon>
    </lineage>
</organism>
<proteinExistence type="predicted"/>
<feature type="compositionally biased region" description="Pro residues" evidence="1">
    <location>
        <begin position="103"/>
        <end position="120"/>
    </location>
</feature>
<feature type="compositionally biased region" description="Low complexity" evidence="1">
    <location>
        <begin position="151"/>
        <end position="160"/>
    </location>
</feature>
<feature type="region of interest" description="Disordered" evidence="1">
    <location>
        <begin position="75"/>
        <end position="178"/>
    </location>
</feature>
<dbReference type="Proteomes" id="UP000286746">
    <property type="component" value="Unassembled WGS sequence"/>
</dbReference>
<name>A0A401VVK5_STREY</name>
<feature type="compositionally biased region" description="Gly residues" evidence="1">
    <location>
        <begin position="130"/>
        <end position="142"/>
    </location>
</feature>
<protein>
    <submittedName>
        <fullName evidence="2">Uncharacterized protein</fullName>
    </submittedName>
</protein>
<evidence type="ECO:0000313" key="2">
    <source>
        <dbReference type="EMBL" id="GCD41110.1"/>
    </source>
</evidence>
<sequence length="295" mass="29948">MADDDVRRRLREAAQDHGPDRARMLARLERGMAGATQAGAEPRRRAAPGGSWPRVALAAATVGALVAGGYAVATAVQSPDAGPGRVTTRPVAPAGPGEERPASPTPPPGPSATPAEPPSGNPGRTARPGGPTGGTRSGGRTGGPSTPPAPGASSGARPPSGGTGDAPRTEDGTLWSDGSVDPHSNIYWAQSNVTLQTEQPLTALTVELRIAQTGGVADTGHWSTLPPNDFAVSVEEHDGALVYRWKLKPGRTVPAGRHVFAGQYNHAAGGRDAKDDSYTATAQAPGGGLRVRGAF</sequence>